<keyword evidence="7" id="KW-1185">Reference proteome</keyword>
<reference evidence="6" key="1">
    <citation type="journal article" date="2023" name="G3 (Bethesda)">
        <title>Whole genome assembly and annotation of the endangered Caribbean coral Acropora cervicornis.</title>
        <authorList>
            <person name="Selwyn J.D."/>
            <person name="Vollmer S.V."/>
        </authorList>
    </citation>
    <scope>NUCLEOTIDE SEQUENCE</scope>
    <source>
        <strain evidence="6">K2</strain>
    </source>
</reference>
<dbReference type="InterPro" id="IPR051577">
    <property type="entry name" value="MRF-like"/>
</dbReference>
<dbReference type="GO" id="GO:0003700">
    <property type="term" value="F:DNA-binding transcription factor activity"/>
    <property type="evidence" value="ECO:0007669"/>
    <property type="project" value="UniProtKB-UniRule"/>
</dbReference>
<sequence length="451" mass="50697">MNHLEDPNFHSSSDLDHDDFSFSLENFLVSDALGILEGTEVPGQLNLGFGVDDVNSHDVIFPVSLGGGYDGMLPYTADGDAASGRHPINIPNIGVHHRVGNSLLTPPDSDSADSPEANQDDNYLDSASSVGTDSPDPLTTTATCDQENTYQCLKWSTFKSDEYCNLYDETTQALPLPQFRVDADKGFTYSFSDEAFVCQKKNHLQMESQASRISVEQSQADRSKRHYEPLDETTANNMRKKGKPNPDQRYFMLVIAVYAHTKNKDFLVCANVSERIIVRASNPAQFENDMDAVWTRGQSTESIYRMGRVGVNTAKPEEALSVHGNLKLTGRLVHPSDKRVKESIEEVDTREQLRNVSKMKLYRYRYSREYLEHAGLTTEEFELEDTGVLAQEMKEVLPEAVSESEDVVLSDGKTIERFLVVNKVRLASKQKVSYIRADLIWIMSQKRITIE</sequence>
<dbReference type="AlphaFoldDB" id="A0AAD9QQS7"/>
<proteinExistence type="predicted"/>
<feature type="domain" description="NDT80" evidence="4">
    <location>
        <begin position="232"/>
        <end position="290"/>
    </location>
</feature>
<evidence type="ECO:0000256" key="3">
    <source>
        <dbReference type="SAM" id="MobiDB-lite"/>
    </source>
</evidence>
<dbReference type="PROSITE" id="PS51517">
    <property type="entry name" value="NDT80"/>
    <property type="match status" value="1"/>
</dbReference>
<evidence type="ECO:0000259" key="5">
    <source>
        <dbReference type="PROSITE" id="PS51688"/>
    </source>
</evidence>
<dbReference type="GO" id="GO:0043565">
    <property type="term" value="F:sequence-specific DNA binding"/>
    <property type="evidence" value="ECO:0007669"/>
    <property type="project" value="TreeGrafter"/>
</dbReference>
<dbReference type="GO" id="GO:0005634">
    <property type="term" value="C:nucleus"/>
    <property type="evidence" value="ECO:0007669"/>
    <property type="project" value="TreeGrafter"/>
</dbReference>
<feature type="compositionally biased region" description="Acidic residues" evidence="3">
    <location>
        <begin position="110"/>
        <end position="123"/>
    </location>
</feature>
<feature type="compositionally biased region" description="Polar residues" evidence="3">
    <location>
        <begin position="124"/>
        <end position="140"/>
    </location>
</feature>
<dbReference type="Pfam" id="PF13884">
    <property type="entry name" value="Peptidase_S74"/>
    <property type="match status" value="1"/>
</dbReference>
<organism evidence="6 7">
    <name type="scientific">Acropora cervicornis</name>
    <name type="common">Staghorn coral</name>
    <dbReference type="NCBI Taxonomy" id="6130"/>
    <lineage>
        <taxon>Eukaryota</taxon>
        <taxon>Metazoa</taxon>
        <taxon>Cnidaria</taxon>
        <taxon>Anthozoa</taxon>
        <taxon>Hexacorallia</taxon>
        <taxon>Scleractinia</taxon>
        <taxon>Astrocoeniina</taxon>
        <taxon>Acroporidae</taxon>
        <taxon>Acropora</taxon>
    </lineage>
</organism>
<keyword evidence="1 2" id="KW-0238">DNA-binding</keyword>
<feature type="region of interest" description="Disordered" evidence="3">
    <location>
        <begin position="99"/>
        <end position="140"/>
    </location>
</feature>
<gene>
    <name evidence="6" type="ORF">P5673_010894</name>
</gene>
<feature type="domain" description="Peptidase S74" evidence="5">
    <location>
        <begin position="336"/>
        <end position="451"/>
    </location>
</feature>
<dbReference type="GO" id="GO:0045893">
    <property type="term" value="P:positive regulation of DNA-templated transcription"/>
    <property type="evidence" value="ECO:0007669"/>
    <property type="project" value="TreeGrafter"/>
</dbReference>
<dbReference type="InterPro" id="IPR030392">
    <property type="entry name" value="S74_ICA"/>
</dbReference>
<dbReference type="Pfam" id="PF05224">
    <property type="entry name" value="NDT80_PhoG"/>
    <property type="match status" value="1"/>
</dbReference>
<accession>A0AAD9QQS7</accession>
<dbReference type="PANTHER" id="PTHR13029:SF18">
    <property type="entry name" value="MYELIN REGULATORY FACTOR HOMOLOG 1"/>
    <property type="match status" value="1"/>
</dbReference>
<evidence type="ECO:0000256" key="2">
    <source>
        <dbReference type="PROSITE-ProRule" id="PRU00850"/>
    </source>
</evidence>
<dbReference type="GO" id="GO:0016540">
    <property type="term" value="P:protein autoprocessing"/>
    <property type="evidence" value="ECO:0007669"/>
    <property type="project" value="TreeGrafter"/>
</dbReference>
<dbReference type="InterPro" id="IPR024061">
    <property type="entry name" value="NDT80_DNA-bd_dom"/>
</dbReference>
<dbReference type="GO" id="GO:0005789">
    <property type="term" value="C:endoplasmic reticulum membrane"/>
    <property type="evidence" value="ECO:0007669"/>
    <property type="project" value="TreeGrafter"/>
</dbReference>
<protein>
    <submittedName>
        <fullName evidence="6">Myelin regulatory factor</fullName>
    </submittedName>
</protein>
<reference evidence="6" key="2">
    <citation type="journal article" date="2023" name="Science">
        <title>Genomic signatures of disease resistance in endangered staghorn corals.</title>
        <authorList>
            <person name="Vollmer S.V."/>
            <person name="Selwyn J.D."/>
            <person name="Despard B.A."/>
            <person name="Roesel C.L."/>
        </authorList>
    </citation>
    <scope>NUCLEOTIDE SEQUENCE</scope>
    <source>
        <strain evidence="6">K2</strain>
    </source>
</reference>
<feature type="DNA-binding region" description="NDT80" evidence="2">
    <location>
        <begin position="232"/>
        <end position="290"/>
    </location>
</feature>
<dbReference type="EMBL" id="JARQWQ010000019">
    <property type="protein sequence ID" value="KAK2565718.1"/>
    <property type="molecule type" value="Genomic_DNA"/>
</dbReference>
<dbReference type="PANTHER" id="PTHR13029">
    <property type="match status" value="1"/>
</dbReference>
<dbReference type="Proteomes" id="UP001249851">
    <property type="component" value="Unassembled WGS sequence"/>
</dbReference>
<comment type="caution">
    <text evidence="6">The sequence shown here is derived from an EMBL/GenBank/DDBJ whole genome shotgun (WGS) entry which is preliminary data.</text>
</comment>
<evidence type="ECO:0000313" key="6">
    <source>
        <dbReference type="EMBL" id="KAK2565718.1"/>
    </source>
</evidence>
<evidence type="ECO:0000256" key="1">
    <source>
        <dbReference type="ARBA" id="ARBA00023125"/>
    </source>
</evidence>
<evidence type="ECO:0000259" key="4">
    <source>
        <dbReference type="PROSITE" id="PS51517"/>
    </source>
</evidence>
<dbReference type="PROSITE" id="PS51688">
    <property type="entry name" value="ICA"/>
    <property type="match status" value="1"/>
</dbReference>
<name>A0AAD9QQS7_ACRCE</name>
<evidence type="ECO:0000313" key="7">
    <source>
        <dbReference type="Proteomes" id="UP001249851"/>
    </source>
</evidence>